<organism evidence="4 5">
    <name type="scientific">Adonisia turfae CCMR0081</name>
    <dbReference type="NCBI Taxonomy" id="2292702"/>
    <lineage>
        <taxon>Bacteria</taxon>
        <taxon>Bacillati</taxon>
        <taxon>Cyanobacteriota</taxon>
        <taxon>Adonisia</taxon>
        <taxon>Adonisia turfae</taxon>
    </lineage>
</organism>
<comment type="similarity">
    <text evidence="1">Belongs to the short-chain dehydrogenases/reductases (SDR) family.</text>
</comment>
<dbReference type="RefSeq" id="WP_163702883.1">
    <property type="nucleotide sequence ID" value="NZ_QXHD01000004.1"/>
</dbReference>
<dbReference type="SUPFAM" id="SSF51735">
    <property type="entry name" value="NAD(P)-binding Rossmann-fold domains"/>
    <property type="match status" value="1"/>
</dbReference>
<gene>
    <name evidence="4" type="ORF">DXZ20_32575</name>
</gene>
<dbReference type="Proteomes" id="UP000481033">
    <property type="component" value="Unassembled WGS sequence"/>
</dbReference>
<protein>
    <submittedName>
        <fullName evidence="4">SDR family oxidoreductase</fullName>
    </submittedName>
</protein>
<dbReference type="Pfam" id="PF13561">
    <property type="entry name" value="adh_short_C2"/>
    <property type="match status" value="1"/>
</dbReference>
<evidence type="ECO:0000256" key="2">
    <source>
        <dbReference type="ARBA" id="ARBA00023002"/>
    </source>
</evidence>
<evidence type="ECO:0000313" key="4">
    <source>
        <dbReference type="EMBL" id="NEZ60299.1"/>
    </source>
</evidence>
<dbReference type="PRINTS" id="PR00081">
    <property type="entry name" value="GDHRDH"/>
</dbReference>
<dbReference type="InterPro" id="IPR002347">
    <property type="entry name" value="SDR_fam"/>
</dbReference>
<accession>A0A6M0RVV8</accession>
<dbReference type="SMART" id="SM00822">
    <property type="entry name" value="PKS_KR"/>
    <property type="match status" value="1"/>
</dbReference>
<sequence>MARLTNKTAVITGGTTGIGFETAKLFIAEGARVIITGRNQTRLDEAVAALGSNVAGIKADVQSLDELDSLATQVQEIVGQFDILFANAGIAKRANFRDVTEADFDQEIAINFKGAFFTVQKLEPLMNNGSSIILTTTILDQTALPGEGIYGASKAAVRSLARSLSRELLDRQIRVNAVAPGPIETPIWSKMDLPEDVPAQVLGRTPIGRFGKPEEVAKAVLFLASDDSSYMLGEEILVDGGWATL</sequence>
<name>A0A6M0RVV8_9CYAN</name>
<evidence type="ECO:0000259" key="3">
    <source>
        <dbReference type="SMART" id="SM00822"/>
    </source>
</evidence>
<dbReference type="InterPro" id="IPR051122">
    <property type="entry name" value="SDR_DHRS6-like"/>
</dbReference>
<dbReference type="AlphaFoldDB" id="A0A6M0RVV8"/>
<dbReference type="PRINTS" id="PR00080">
    <property type="entry name" value="SDRFAMILY"/>
</dbReference>
<dbReference type="EMBL" id="QXHD01000004">
    <property type="protein sequence ID" value="NEZ60299.1"/>
    <property type="molecule type" value="Genomic_DNA"/>
</dbReference>
<evidence type="ECO:0000256" key="1">
    <source>
        <dbReference type="ARBA" id="ARBA00006484"/>
    </source>
</evidence>
<dbReference type="PANTHER" id="PTHR43477:SF1">
    <property type="entry name" value="DIHYDROANTICAPSIN 7-DEHYDROGENASE"/>
    <property type="match status" value="1"/>
</dbReference>
<evidence type="ECO:0000313" key="5">
    <source>
        <dbReference type="Proteomes" id="UP000481033"/>
    </source>
</evidence>
<proteinExistence type="inferred from homology"/>
<feature type="domain" description="Ketoreductase" evidence="3">
    <location>
        <begin position="7"/>
        <end position="191"/>
    </location>
</feature>
<keyword evidence="2" id="KW-0560">Oxidoreductase</keyword>
<dbReference type="CDD" id="cd05233">
    <property type="entry name" value="SDR_c"/>
    <property type="match status" value="1"/>
</dbReference>
<reference evidence="4 5" key="1">
    <citation type="journal article" date="2020" name="Microb. Ecol.">
        <title>Ecogenomics of the Marine Benthic Filamentous Cyanobacterium Adonisia.</title>
        <authorList>
            <person name="Walter J.M."/>
            <person name="Coutinho F.H."/>
            <person name="Leomil L."/>
            <person name="Hargreaves P.I."/>
            <person name="Campeao M.E."/>
            <person name="Vieira V.V."/>
            <person name="Silva B.S."/>
            <person name="Fistarol G.O."/>
            <person name="Salomon P.S."/>
            <person name="Sawabe T."/>
            <person name="Mino S."/>
            <person name="Hosokawa M."/>
            <person name="Miyashita H."/>
            <person name="Maruyama F."/>
            <person name="van Verk M.C."/>
            <person name="Dutilh B.E."/>
            <person name="Thompson C.C."/>
            <person name="Thompson F.L."/>
        </authorList>
    </citation>
    <scope>NUCLEOTIDE SEQUENCE [LARGE SCALE GENOMIC DNA]</scope>
    <source>
        <strain evidence="4 5">CCMR0081</strain>
    </source>
</reference>
<keyword evidence="5" id="KW-1185">Reference proteome</keyword>
<dbReference type="InterPro" id="IPR036291">
    <property type="entry name" value="NAD(P)-bd_dom_sf"/>
</dbReference>
<dbReference type="FunFam" id="3.40.50.720:FF:000084">
    <property type="entry name" value="Short-chain dehydrogenase reductase"/>
    <property type="match status" value="1"/>
</dbReference>
<dbReference type="GO" id="GO:0016491">
    <property type="term" value="F:oxidoreductase activity"/>
    <property type="evidence" value="ECO:0007669"/>
    <property type="project" value="UniProtKB-KW"/>
</dbReference>
<dbReference type="PANTHER" id="PTHR43477">
    <property type="entry name" value="DIHYDROANTICAPSIN 7-DEHYDROGENASE"/>
    <property type="match status" value="1"/>
</dbReference>
<dbReference type="Gene3D" id="3.40.50.720">
    <property type="entry name" value="NAD(P)-binding Rossmann-like Domain"/>
    <property type="match status" value="1"/>
</dbReference>
<comment type="caution">
    <text evidence="4">The sequence shown here is derived from an EMBL/GenBank/DDBJ whole genome shotgun (WGS) entry which is preliminary data.</text>
</comment>
<dbReference type="InterPro" id="IPR057326">
    <property type="entry name" value="KR_dom"/>
</dbReference>